<gene>
    <name evidence="4" type="ORF">C5F44_01925</name>
</gene>
<dbReference type="Proteomes" id="UP000241362">
    <property type="component" value="Unassembled WGS sequence"/>
</dbReference>
<keyword evidence="3" id="KW-0472">Membrane</keyword>
<evidence type="ECO:0000313" key="5">
    <source>
        <dbReference type="Proteomes" id="UP000241362"/>
    </source>
</evidence>
<evidence type="ECO:0000256" key="1">
    <source>
        <dbReference type="ARBA" id="ARBA00010690"/>
    </source>
</evidence>
<feature type="transmembrane region" description="Helical" evidence="3">
    <location>
        <begin position="190"/>
        <end position="210"/>
    </location>
</feature>
<feature type="compositionally biased region" description="Acidic residues" evidence="2">
    <location>
        <begin position="1"/>
        <end position="11"/>
    </location>
</feature>
<dbReference type="PANTHER" id="PTHR30531:SF12">
    <property type="entry name" value="FLAGELLAR BIOSYNTHETIC PROTEIN FLHB"/>
    <property type="match status" value="1"/>
</dbReference>
<sequence>MAGAETDEAEKEFDPSQRRLEQAREQGDVPRSEDLQAAVSYGGFLLAGLLLGPWAIQRMGTAGMAMLGGPDAGGGGLVAQVAGQAGAMAGPAVLMLMVPAVLVLIYLLATRSLVFAPSKLALKPERLSIPANLRQKFGRAALVDFARKAAKLIVVALILGLYLRSGLPWLTLASALQAGQVAALVADQALRFLMLILAISLVFGLTDWLWQRFEFTRRNRMSRKELTDEMKDSEGDPHLKANRRRRAQEVATRRMLTDVPKADVVIVNPTHYAVALKWERGKGRAPVCVAKGMDEIAARIRERAQEAGVPIRRDPPTARALHASLEIGQEIRPEHYAAVAAAIRFAESLRKRARNRGAR</sequence>
<evidence type="ECO:0000256" key="3">
    <source>
        <dbReference type="SAM" id="Phobius"/>
    </source>
</evidence>
<keyword evidence="4" id="KW-0966">Cell projection</keyword>
<comment type="caution">
    <text evidence="4">The sequence shown here is derived from an EMBL/GenBank/DDBJ whole genome shotgun (WGS) entry which is preliminary data.</text>
</comment>
<protein>
    <submittedName>
        <fullName evidence="4">Flagellar biosynthesis protein FlhB</fullName>
    </submittedName>
</protein>
<dbReference type="Pfam" id="PF01312">
    <property type="entry name" value="Bac_export_2"/>
    <property type="match status" value="1"/>
</dbReference>
<organism evidence="4 5">
    <name type="scientific">Fuscovulum blasticum DSM 2131</name>
    <dbReference type="NCBI Taxonomy" id="1188250"/>
    <lineage>
        <taxon>Bacteria</taxon>
        <taxon>Pseudomonadati</taxon>
        <taxon>Pseudomonadota</taxon>
        <taxon>Alphaproteobacteria</taxon>
        <taxon>Rhodobacterales</taxon>
        <taxon>Paracoccaceae</taxon>
        <taxon>Pseudogemmobacter</taxon>
    </lineage>
</organism>
<dbReference type="Gene3D" id="6.10.250.2080">
    <property type="match status" value="1"/>
</dbReference>
<accession>A0A2T4JFL9</accession>
<feature type="transmembrane region" description="Helical" evidence="3">
    <location>
        <begin position="88"/>
        <end position="109"/>
    </location>
</feature>
<keyword evidence="3" id="KW-0812">Transmembrane</keyword>
<keyword evidence="4" id="KW-0969">Cilium</keyword>
<feature type="compositionally biased region" description="Basic and acidic residues" evidence="2">
    <location>
        <begin position="12"/>
        <end position="32"/>
    </location>
</feature>
<feature type="transmembrane region" description="Helical" evidence="3">
    <location>
        <begin position="149"/>
        <end position="170"/>
    </location>
</feature>
<evidence type="ECO:0000256" key="2">
    <source>
        <dbReference type="SAM" id="MobiDB-lite"/>
    </source>
</evidence>
<dbReference type="Gene3D" id="3.40.1690.10">
    <property type="entry name" value="secretion proteins EscU"/>
    <property type="match status" value="1"/>
</dbReference>
<dbReference type="PANTHER" id="PTHR30531">
    <property type="entry name" value="FLAGELLAR BIOSYNTHETIC PROTEIN FLHB"/>
    <property type="match status" value="1"/>
</dbReference>
<keyword evidence="4" id="KW-0282">Flagellum</keyword>
<dbReference type="GO" id="GO:0005886">
    <property type="term" value="C:plasma membrane"/>
    <property type="evidence" value="ECO:0007669"/>
    <property type="project" value="TreeGrafter"/>
</dbReference>
<keyword evidence="5" id="KW-1185">Reference proteome</keyword>
<dbReference type="EMBL" id="PZKE01000001">
    <property type="protein sequence ID" value="PTE16633.1"/>
    <property type="molecule type" value="Genomic_DNA"/>
</dbReference>
<proteinExistence type="inferred from homology"/>
<evidence type="ECO:0000313" key="4">
    <source>
        <dbReference type="EMBL" id="PTE16633.1"/>
    </source>
</evidence>
<feature type="transmembrane region" description="Helical" evidence="3">
    <location>
        <begin position="38"/>
        <end position="56"/>
    </location>
</feature>
<keyword evidence="3" id="KW-1133">Transmembrane helix</keyword>
<reference evidence="4 5" key="1">
    <citation type="submission" date="2018-03" db="EMBL/GenBank/DDBJ databases">
        <title>Rhodobacter blasticus.</title>
        <authorList>
            <person name="Meyer T.E."/>
            <person name="Miller S."/>
            <person name="Lodha T."/>
            <person name="Gandham S."/>
            <person name="Chintalapati S."/>
            <person name="Chintalapati V.R."/>
        </authorList>
    </citation>
    <scope>NUCLEOTIDE SEQUENCE [LARGE SCALE GENOMIC DNA]</scope>
    <source>
        <strain evidence="4 5">DSM 2131</strain>
    </source>
</reference>
<dbReference type="SUPFAM" id="SSF160544">
    <property type="entry name" value="EscU C-terminal domain-like"/>
    <property type="match status" value="1"/>
</dbReference>
<dbReference type="InterPro" id="IPR029025">
    <property type="entry name" value="T3SS_substrate_exporter_C"/>
</dbReference>
<comment type="similarity">
    <text evidence="1">Belongs to the type III secretion exporter family.</text>
</comment>
<dbReference type="RefSeq" id="WP_107671794.1">
    <property type="nucleotide sequence ID" value="NZ_PZKE01000001.1"/>
</dbReference>
<feature type="region of interest" description="Disordered" evidence="2">
    <location>
        <begin position="1"/>
        <end position="32"/>
    </location>
</feature>
<name>A0A2T4JFL9_FUSBL</name>
<dbReference type="InterPro" id="IPR006135">
    <property type="entry name" value="T3SS_substrate_exporter"/>
</dbReference>
<dbReference type="PRINTS" id="PR00950">
    <property type="entry name" value="TYPE3IMSPROT"/>
</dbReference>
<dbReference type="AlphaFoldDB" id="A0A2T4JFL9"/>
<dbReference type="GO" id="GO:0009306">
    <property type="term" value="P:protein secretion"/>
    <property type="evidence" value="ECO:0007669"/>
    <property type="project" value="InterPro"/>
</dbReference>